<feature type="transmembrane region" description="Helical" evidence="1">
    <location>
        <begin position="129"/>
        <end position="146"/>
    </location>
</feature>
<name>A0ABR8YL20_9MICC</name>
<protein>
    <submittedName>
        <fullName evidence="3">CPBP family intramembrane metalloprotease</fullName>
    </submittedName>
</protein>
<sequence>MAARTWNTGARDLAGFAGRVLLPAAGLGIALAVLYRLTSGTDPVALPTLVLRIASGAVVSACVLGWIIGLAHRRGAGTPGRADGVVPFLDGVRAFAMGGAVWLVPAAAAFGMLALFGFPLTVVATPAELAATVLLLFAAVLLSEAVPEEIVFRGYMMRVLGERLRGLWANVVQAALFAAFALVLRGWTGTADLLLFLGMGLGLGYVRTVSGSVWTTVGFHTAFQTGAQLVLTHDAVDFSGADGLSMLALGVVPFAAGIILVDLLAPSHPRLFARQRQKAAPE</sequence>
<comment type="caution">
    <text evidence="3">The sequence shown here is derived from an EMBL/GenBank/DDBJ whole genome shotgun (WGS) entry which is preliminary data.</text>
</comment>
<dbReference type="EMBL" id="JACSQC010000007">
    <property type="protein sequence ID" value="MBD8044913.1"/>
    <property type="molecule type" value="Genomic_DNA"/>
</dbReference>
<proteinExistence type="predicted"/>
<evidence type="ECO:0000256" key="1">
    <source>
        <dbReference type="SAM" id="Phobius"/>
    </source>
</evidence>
<keyword evidence="3" id="KW-0482">Metalloprotease</keyword>
<evidence type="ECO:0000313" key="4">
    <source>
        <dbReference type="Proteomes" id="UP000652763"/>
    </source>
</evidence>
<dbReference type="RefSeq" id="WP_191748365.1">
    <property type="nucleotide sequence ID" value="NZ_JACSQC010000007.1"/>
</dbReference>
<feature type="transmembrane region" description="Helical" evidence="1">
    <location>
        <begin position="49"/>
        <end position="71"/>
    </location>
</feature>
<dbReference type="Pfam" id="PF02517">
    <property type="entry name" value="Rce1-like"/>
    <property type="match status" value="1"/>
</dbReference>
<keyword evidence="1" id="KW-0472">Membrane</keyword>
<gene>
    <name evidence="3" type="ORF">H9638_13965</name>
</gene>
<feature type="transmembrane region" description="Helical" evidence="1">
    <location>
        <begin position="244"/>
        <end position="265"/>
    </location>
</feature>
<keyword evidence="3" id="KW-0645">Protease</keyword>
<feature type="transmembrane region" description="Helical" evidence="1">
    <location>
        <begin position="92"/>
        <end position="117"/>
    </location>
</feature>
<evidence type="ECO:0000313" key="3">
    <source>
        <dbReference type="EMBL" id="MBD8044913.1"/>
    </source>
</evidence>
<keyword evidence="1" id="KW-0812">Transmembrane</keyword>
<dbReference type="GO" id="GO:0008237">
    <property type="term" value="F:metallopeptidase activity"/>
    <property type="evidence" value="ECO:0007669"/>
    <property type="project" value="UniProtKB-KW"/>
</dbReference>
<evidence type="ECO:0000259" key="2">
    <source>
        <dbReference type="Pfam" id="PF02517"/>
    </source>
</evidence>
<reference evidence="3 4" key="1">
    <citation type="submission" date="2020-08" db="EMBL/GenBank/DDBJ databases">
        <title>A Genomic Blueprint of the Chicken Gut Microbiome.</title>
        <authorList>
            <person name="Gilroy R."/>
            <person name="Ravi A."/>
            <person name="Getino M."/>
            <person name="Pursley I."/>
            <person name="Horton D.L."/>
            <person name="Alikhan N.-F."/>
            <person name="Baker D."/>
            <person name="Gharbi K."/>
            <person name="Hall N."/>
            <person name="Watson M."/>
            <person name="Adriaenssens E.M."/>
            <person name="Foster-Nyarko E."/>
            <person name="Jarju S."/>
            <person name="Secka A."/>
            <person name="Antonio M."/>
            <person name="Oren A."/>
            <person name="Chaudhuri R."/>
            <person name="La Ragione R.M."/>
            <person name="Hildebrand F."/>
            <person name="Pallen M.J."/>
        </authorList>
    </citation>
    <scope>NUCLEOTIDE SEQUENCE [LARGE SCALE GENOMIC DNA]</scope>
    <source>
        <strain evidence="3 4">Sa2BUA2</strain>
    </source>
</reference>
<feature type="transmembrane region" description="Helical" evidence="1">
    <location>
        <begin position="20"/>
        <end position="37"/>
    </location>
</feature>
<feature type="transmembrane region" description="Helical" evidence="1">
    <location>
        <begin position="167"/>
        <end position="187"/>
    </location>
</feature>
<dbReference type="InterPro" id="IPR003675">
    <property type="entry name" value="Rce1/LyrA-like_dom"/>
</dbReference>
<accession>A0ABR8YL20</accession>
<keyword evidence="1" id="KW-1133">Transmembrane helix</keyword>
<keyword evidence="3" id="KW-0378">Hydrolase</keyword>
<feature type="domain" description="CAAX prenyl protease 2/Lysostaphin resistance protein A-like" evidence="2">
    <location>
        <begin position="132"/>
        <end position="224"/>
    </location>
</feature>
<keyword evidence="4" id="KW-1185">Reference proteome</keyword>
<dbReference type="Proteomes" id="UP000652763">
    <property type="component" value="Unassembled WGS sequence"/>
</dbReference>
<organism evidence="3 4">
    <name type="scientific">Arthrobacter pullicola</name>
    <dbReference type="NCBI Taxonomy" id="2762224"/>
    <lineage>
        <taxon>Bacteria</taxon>
        <taxon>Bacillati</taxon>
        <taxon>Actinomycetota</taxon>
        <taxon>Actinomycetes</taxon>
        <taxon>Micrococcales</taxon>
        <taxon>Micrococcaceae</taxon>
        <taxon>Arthrobacter</taxon>
    </lineage>
</organism>